<dbReference type="NCBIfam" id="TIGR00254">
    <property type="entry name" value="GGDEF"/>
    <property type="match status" value="1"/>
</dbReference>
<dbReference type="RefSeq" id="WP_096360593.1">
    <property type="nucleotide sequence ID" value="NZ_AP014879.1"/>
</dbReference>
<keyword evidence="5" id="KW-1185">Reference proteome</keyword>
<feature type="transmembrane region" description="Helical" evidence="2">
    <location>
        <begin position="105"/>
        <end position="124"/>
    </location>
</feature>
<feature type="transmembrane region" description="Helical" evidence="2">
    <location>
        <begin position="136"/>
        <end position="156"/>
    </location>
</feature>
<keyword evidence="2" id="KW-0812">Transmembrane</keyword>
<gene>
    <name evidence="4" type="ORF">SCL_1471</name>
</gene>
<dbReference type="PANTHER" id="PTHR46663">
    <property type="entry name" value="DIGUANYLATE CYCLASE DGCT-RELATED"/>
    <property type="match status" value="1"/>
</dbReference>
<evidence type="ECO:0000259" key="3">
    <source>
        <dbReference type="PROSITE" id="PS50887"/>
    </source>
</evidence>
<dbReference type="FunCoup" id="A0A1B4XG69">
    <property type="interactions" value="66"/>
</dbReference>
<dbReference type="SMART" id="SM00267">
    <property type="entry name" value="GGDEF"/>
    <property type="match status" value="1"/>
</dbReference>
<dbReference type="PANTHER" id="PTHR46663:SF2">
    <property type="entry name" value="GGDEF DOMAIN-CONTAINING PROTEIN"/>
    <property type="match status" value="1"/>
</dbReference>
<feature type="transmembrane region" description="Helical" evidence="2">
    <location>
        <begin position="63"/>
        <end position="85"/>
    </location>
</feature>
<dbReference type="InterPro" id="IPR000160">
    <property type="entry name" value="GGDEF_dom"/>
</dbReference>
<comment type="cofactor">
    <cofactor evidence="1">
        <name>Mg(2+)</name>
        <dbReference type="ChEBI" id="CHEBI:18420"/>
    </cofactor>
</comment>
<dbReference type="FunFam" id="3.30.70.270:FF:000001">
    <property type="entry name" value="Diguanylate cyclase domain protein"/>
    <property type="match status" value="1"/>
</dbReference>
<keyword evidence="2" id="KW-0472">Membrane</keyword>
<name>A0A1B4XG69_9GAMM</name>
<dbReference type="SUPFAM" id="SSF55073">
    <property type="entry name" value="Nucleotide cyclase"/>
    <property type="match status" value="1"/>
</dbReference>
<dbReference type="EMBL" id="AP014879">
    <property type="protein sequence ID" value="BAV33779.1"/>
    <property type="molecule type" value="Genomic_DNA"/>
</dbReference>
<feature type="transmembrane region" description="Helical" evidence="2">
    <location>
        <begin position="33"/>
        <end position="51"/>
    </location>
</feature>
<dbReference type="Gene3D" id="3.30.70.270">
    <property type="match status" value="1"/>
</dbReference>
<proteinExistence type="predicted"/>
<reference evidence="4 5" key="1">
    <citation type="submission" date="2015-05" db="EMBL/GenBank/DDBJ databases">
        <title>Complete genome sequence of a sulfur-oxidizing gammaproteobacterium strain HA5.</title>
        <authorList>
            <person name="Miura A."/>
            <person name="Kojima H."/>
            <person name="Fukui M."/>
        </authorList>
    </citation>
    <scope>NUCLEOTIDE SEQUENCE [LARGE SCALE GENOMIC DNA]</scope>
    <source>
        <strain evidence="4 5">HA5</strain>
    </source>
</reference>
<dbReference type="Pfam" id="PF00990">
    <property type="entry name" value="GGDEF"/>
    <property type="match status" value="1"/>
</dbReference>
<dbReference type="GO" id="GO:0003824">
    <property type="term" value="F:catalytic activity"/>
    <property type="evidence" value="ECO:0007669"/>
    <property type="project" value="UniProtKB-ARBA"/>
</dbReference>
<dbReference type="PROSITE" id="PS50887">
    <property type="entry name" value="GGDEF"/>
    <property type="match status" value="1"/>
</dbReference>
<feature type="domain" description="GGDEF" evidence="3">
    <location>
        <begin position="234"/>
        <end position="366"/>
    </location>
</feature>
<dbReference type="InterPro" id="IPR052163">
    <property type="entry name" value="DGC-Regulatory_Protein"/>
</dbReference>
<dbReference type="OrthoDB" id="9812260at2"/>
<dbReference type="Proteomes" id="UP000243180">
    <property type="component" value="Chromosome"/>
</dbReference>
<dbReference type="KEGG" id="slim:SCL_1471"/>
<evidence type="ECO:0000313" key="5">
    <source>
        <dbReference type="Proteomes" id="UP000243180"/>
    </source>
</evidence>
<dbReference type="InterPro" id="IPR043128">
    <property type="entry name" value="Rev_trsase/Diguanyl_cyclase"/>
</dbReference>
<dbReference type="InterPro" id="IPR029787">
    <property type="entry name" value="Nucleotide_cyclase"/>
</dbReference>
<organism evidence="4 5">
    <name type="scientific">Sulfuricaulis limicola</name>
    <dbReference type="NCBI Taxonomy" id="1620215"/>
    <lineage>
        <taxon>Bacteria</taxon>
        <taxon>Pseudomonadati</taxon>
        <taxon>Pseudomonadota</taxon>
        <taxon>Gammaproteobacteria</taxon>
        <taxon>Acidiferrobacterales</taxon>
        <taxon>Acidiferrobacteraceae</taxon>
        <taxon>Sulfuricaulis</taxon>
    </lineage>
</organism>
<dbReference type="CDD" id="cd01949">
    <property type="entry name" value="GGDEF"/>
    <property type="match status" value="1"/>
</dbReference>
<dbReference type="InParanoid" id="A0A1B4XG69"/>
<keyword evidence="2" id="KW-1133">Transmembrane helix</keyword>
<protein>
    <recommendedName>
        <fullName evidence="3">GGDEF domain-containing protein</fullName>
    </recommendedName>
</protein>
<feature type="transmembrane region" description="Helical" evidence="2">
    <location>
        <begin position="162"/>
        <end position="179"/>
    </location>
</feature>
<evidence type="ECO:0000313" key="4">
    <source>
        <dbReference type="EMBL" id="BAV33779.1"/>
    </source>
</evidence>
<accession>A0A1B4XG69</accession>
<sequence>MDSETTVTEVHRGLFATLRERLAKRSDSEHIQALVRIAIGSIGTMYVFFIYASGKLSVSQQHILFIATCFVLAAIGIFLLVIIQPEASPPRRLAGMVLDFSATSYFMYVMEDMGFVFFAVYLWVTIGNGLRYGARYLFMAMTASIASFSIVLANSSYWREQWGFSAGLLVGLVGLPLYLSSLLKQLGKQHDELKKLYEQMARHATHDSLTNLPNRKHFHDQLAVTIASAKQEKQTFTVLYLDLDGFKAINDDLGHAIGDQLIEKTARRLEHCVRKGDMVARVGGDEFIVLLQDVVSSDVSKIAEKIIENLSKPLMLADRSLSITTSIGVATYPHDGVDINALIHSADIAMYEAKRNGKNGYRIFSRGQVHFAPLNVKGLSG</sequence>
<evidence type="ECO:0000256" key="2">
    <source>
        <dbReference type="SAM" id="Phobius"/>
    </source>
</evidence>
<dbReference type="AlphaFoldDB" id="A0A1B4XG69"/>
<evidence type="ECO:0000256" key="1">
    <source>
        <dbReference type="ARBA" id="ARBA00001946"/>
    </source>
</evidence>